<dbReference type="OrthoDB" id="4772757at2759"/>
<reference evidence="3" key="2">
    <citation type="journal article" date="2023" name="IMA Fungus">
        <title>Comparative genomic study of the Penicillium genus elucidates a diverse pangenome and 15 lateral gene transfer events.</title>
        <authorList>
            <person name="Petersen C."/>
            <person name="Sorensen T."/>
            <person name="Nielsen M.R."/>
            <person name="Sondergaard T.E."/>
            <person name="Sorensen J.L."/>
            <person name="Fitzpatrick D.A."/>
            <person name="Frisvad J.C."/>
            <person name="Nielsen K.L."/>
        </authorList>
    </citation>
    <scope>NUCLEOTIDE SEQUENCE</scope>
    <source>
        <strain evidence="3">IBT 20477</strain>
    </source>
</reference>
<dbReference type="Gene3D" id="1.25.40.20">
    <property type="entry name" value="Ankyrin repeat-containing domain"/>
    <property type="match status" value="1"/>
</dbReference>
<evidence type="ECO:0000256" key="1">
    <source>
        <dbReference type="ARBA" id="ARBA00022737"/>
    </source>
</evidence>
<dbReference type="SUPFAM" id="SSF48403">
    <property type="entry name" value="Ankyrin repeat"/>
    <property type="match status" value="1"/>
</dbReference>
<dbReference type="PANTHER" id="PTHR24171">
    <property type="entry name" value="ANKYRIN REPEAT DOMAIN-CONTAINING PROTEIN 39-RELATED"/>
    <property type="match status" value="1"/>
</dbReference>
<evidence type="ECO:0008006" key="5">
    <source>
        <dbReference type="Google" id="ProtNLM"/>
    </source>
</evidence>
<keyword evidence="2" id="KW-0040">ANK repeat</keyword>
<keyword evidence="4" id="KW-1185">Reference proteome</keyword>
<comment type="caution">
    <text evidence="3">The sequence shown here is derived from an EMBL/GenBank/DDBJ whole genome shotgun (WGS) entry which is preliminary data.</text>
</comment>
<sequence length="108" mass="11040">MDEIGTPLYYSSLLGLQRTADVLLAKGAEVNAPSAKGADVNAPGDAEGHEGVVQLLLAKGADVNAPGGRLNGTALQCASDRGHEGVVQLLLAKGARDINTQGQHVNEI</sequence>
<reference evidence="3" key="1">
    <citation type="submission" date="2022-11" db="EMBL/GenBank/DDBJ databases">
        <authorList>
            <person name="Petersen C."/>
        </authorList>
    </citation>
    <scope>NUCLEOTIDE SEQUENCE</scope>
    <source>
        <strain evidence="3">IBT 20477</strain>
    </source>
</reference>
<dbReference type="EMBL" id="JAPQKQ010000003">
    <property type="protein sequence ID" value="KAJ5202188.1"/>
    <property type="molecule type" value="Genomic_DNA"/>
</dbReference>
<protein>
    <recommendedName>
        <fullName evidence="5">Ankyrin</fullName>
    </recommendedName>
</protein>
<evidence type="ECO:0000313" key="4">
    <source>
        <dbReference type="Proteomes" id="UP001150942"/>
    </source>
</evidence>
<dbReference type="Pfam" id="PF13637">
    <property type="entry name" value="Ank_4"/>
    <property type="match status" value="1"/>
</dbReference>
<dbReference type="Proteomes" id="UP001150942">
    <property type="component" value="Unassembled WGS sequence"/>
</dbReference>
<evidence type="ECO:0000313" key="3">
    <source>
        <dbReference type="EMBL" id="KAJ5202188.1"/>
    </source>
</evidence>
<keyword evidence="1" id="KW-0677">Repeat</keyword>
<gene>
    <name evidence="3" type="ORF">N7449_004267</name>
</gene>
<dbReference type="InterPro" id="IPR002110">
    <property type="entry name" value="Ankyrin_rpt"/>
</dbReference>
<accession>A0A9W9SXS5</accession>
<dbReference type="AlphaFoldDB" id="A0A9W9SXS5"/>
<dbReference type="InterPro" id="IPR036770">
    <property type="entry name" value="Ankyrin_rpt-contain_sf"/>
</dbReference>
<dbReference type="PANTHER" id="PTHR24171:SF9">
    <property type="entry name" value="ANKYRIN REPEAT DOMAIN-CONTAINING PROTEIN 39"/>
    <property type="match status" value="1"/>
</dbReference>
<organism evidence="3 4">
    <name type="scientific">Penicillium cf. viridicatum</name>
    <dbReference type="NCBI Taxonomy" id="2972119"/>
    <lineage>
        <taxon>Eukaryota</taxon>
        <taxon>Fungi</taxon>
        <taxon>Dikarya</taxon>
        <taxon>Ascomycota</taxon>
        <taxon>Pezizomycotina</taxon>
        <taxon>Eurotiomycetes</taxon>
        <taxon>Eurotiomycetidae</taxon>
        <taxon>Eurotiales</taxon>
        <taxon>Aspergillaceae</taxon>
        <taxon>Penicillium</taxon>
    </lineage>
</organism>
<proteinExistence type="predicted"/>
<evidence type="ECO:0000256" key="2">
    <source>
        <dbReference type="ARBA" id="ARBA00023043"/>
    </source>
</evidence>
<name>A0A9W9SXS5_9EURO</name>